<reference evidence="2 3" key="1">
    <citation type="journal article" date="2019" name="Commun. Biol.">
        <title>The bagworm genome reveals a unique fibroin gene that provides high tensile strength.</title>
        <authorList>
            <person name="Kono N."/>
            <person name="Nakamura H."/>
            <person name="Ohtoshi R."/>
            <person name="Tomita M."/>
            <person name="Numata K."/>
            <person name="Arakawa K."/>
        </authorList>
    </citation>
    <scope>NUCLEOTIDE SEQUENCE [LARGE SCALE GENOMIC DNA]</scope>
</reference>
<dbReference type="AlphaFoldDB" id="A0A4C1XNV4"/>
<name>A0A4C1XNV4_EUMVA</name>
<accession>A0A4C1XNV4</accession>
<sequence length="179" mass="20659">MRAFSTITNIPNCKLHEVFVTIEEFVCRVYGLKFINDVSATRVASFLQNYQIIDNDDLLNWKKRIDGAIFPPCHSELRQHLLRTSYIAHLWSRAYHQDPTELSPTDWGWEEREGKYGFKWFEGDQVPPSITSITDSSENIAEDQAADNEQDEEQDIAQDSSDDDASENEYDSDSTIDDK</sequence>
<keyword evidence="3" id="KW-1185">Reference proteome</keyword>
<dbReference type="Proteomes" id="UP000299102">
    <property type="component" value="Unassembled WGS sequence"/>
</dbReference>
<organism evidence="2 3">
    <name type="scientific">Eumeta variegata</name>
    <name type="common">Bagworm moth</name>
    <name type="synonym">Eumeta japonica</name>
    <dbReference type="NCBI Taxonomy" id="151549"/>
    <lineage>
        <taxon>Eukaryota</taxon>
        <taxon>Metazoa</taxon>
        <taxon>Ecdysozoa</taxon>
        <taxon>Arthropoda</taxon>
        <taxon>Hexapoda</taxon>
        <taxon>Insecta</taxon>
        <taxon>Pterygota</taxon>
        <taxon>Neoptera</taxon>
        <taxon>Endopterygota</taxon>
        <taxon>Lepidoptera</taxon>
        <taxon>Glossata</taxon>
        <taxon>Ditrysia</taxon>
        <taxon>Tineoidea</taxon>
        <taxon>Psychidae</taxon>
        <taxon>Oiketicinae</taxon>
        <taxon>Eumeta</taxon>
    </lineage>
</organism>
<evidence type="ECO:0000313" key="2">
    <source>
        <dbReference type="EMBL" id="GBP63915.1"/>
    </source>
</evidence>
<dbReference type="EMBL" id="BGZK01000882">
    <property type="protein sequence ID" value="GBP63915.1"/>
    <property type="molecule type" value="Genomic_DNA"/>
</dbReference>
<comment type="caution">
    <text evidence="2">The sequence shown here is derived from an EMBL/GenBank/DDBJ whole genome shotgun (WGS) entry which is preliminary data.</text>
</comment>
<dbReference type="OrthoDB" id="6430887at2759"/>
<proteinExistence type="predicted"/>
<feature type="region of interest" description="Disordered" evidence="1">
    <location>
        <begin position="127"/>
        <end position="179"/>
    </location>
</feature>
<evidence type="ECO:0000313" key="3">
    <source>
        <dbReference type="Proteomes" id="UP000299102"/>
    </source>
</evidence>
<feature type="compositionally biased region" description="Polar residues" evidence="1">
    <location>
        <begin position="128"/>
        <end position="139"/>
    </location>
</feature>
<feature type="compositionally biased region" description="Acidic residues" evidence="1">
    <location>
        <begin position="140"/>
        <end position="179"/>
    </location>
</feature>
<protein>
    <submittedName>
        <fullName evidence="2">Uncharacterized protein</fullName>
    </submittedName>
</protein>
<evidence type="ECO:0000256" key="1">
    <source>
        <dbReference type="SAM" id="MobiDB-lite"/>
    </source>
</evidence>
<gene>
    <name evidence="2" type="ORF">EVAR_39578_1</name>
</gene>